<evidence type="ECO:0000256" key="1">
    <source>
        <dbReference type="SAM" id="Phobius"/>
    </source>
</evidence>
<name>A0A4P7PG71_9PSED</name>
<dbReference type="RefSeq" id="WP_135845139.1">
    <property type="nucleotide sequence ID" value="NZ_CP035088.1"/>
</dbReference>
<keyword evidence="1" id="KW-0472">Membrane</keyword>
<keyword evidence="1" id="KW-1133">Transmembrane helix</keyword>
<feature type="transmembrane region" description="Helical" evidence="1">
    <location>
        <begin position="127"/>
        <end position="144"/>
    </location>
</feature>
<evidence type="ECO:0000313" key="2">
    <source>
        <dbReference type="EMBL" id="QBZ89596.1"/>
    </source>
</evidence>
<dbReference type="KEGG" id="pvk:EPZ47_13015"/>
<organism evidence="2 3">
    <name type="scientific">Pseudomonas viciae</name>
    <dbReference type="NCBI Taxonomy" id="2505979"/>
    <lineage>
        <taxon>Bacteria</taxon>
        <taxon>Pseudomonadati</taxon>
        <taxon>Pseudomonadota</taxon>
        <taxon>Gammaproteobacteria</taxon>
        <taxon>Pseudomonadales</taxon>
        <taxon>Pseudomonadaceae</taxon>
        <taxon>Pseudomonas</taxon>
    </lineage>
</organism>
<accession>A0A4P7PG71</accession>
<proteinExistence type="predicted"/>
<protein>
    <recommendedName>
        <fullName evidence="4">Integral membrane protein</fullName>
    </recommendedName>
</protein>
<reference evidence="2 3" key="1">
    <citation type="journal article" date="2019" name="Front. Microbiol.">
        <title>In silico and Genetic Analyses of Cyclic Lipopeptide Synthetic Gene Clusters in Pseudomonas sp. 11K1.</title>
        <authorList>
            <person name="Zhao H."/>
            <person name="Liu Y.P."/>
            <person name="Zhang L.Q."/>
        </authorList>
    </citation>
    <scope>NUCLEOTIDE SEQUENCE [LARGE SCALE GENOMIC DNA]</scope>
    <source>
        <strain evidence="2 3">11K1</strain>
    </source>
</reference>
<feature type="transmembrane region" description="Helical" evidence="1">
    <location>
        <begin position="85"/>
        <end position="106"/>
    </location>
</feature>
<dbReference type="InterPro" id="IPR007418">
    <property type="entry name" value="DUF474"/>
</dbReference>
<dbReference type="OrthoDB" id="5955722at2"/>
<evidence type="ECO:0008006" key="4">
    <source>
        <dbReference type="Google" id="ProtNLM"/>
    </source>
</evidence>
<dbReference type="Proteomes" id="UP000296468">
    <property type="component" value="Chromosome"/>
</dbReference>
<dbReference type="EMBL" id="CP035088">
    <property type="protein sequence ID" value="QBZ89596.1"/>
    <property type="molecule type" value="Genomic_DNA"/>
</dbReference>
<gene>
    <name evidence="2" type="ORF">EPZ47_13015</name>
</gene>
<evidence type="ECO:0000313" key="3">
    <source>
        <dbReference type="Proteomes" id="UP000296468"/>
    </source>
</evidence>
<feature type="transmembrane region" description="Helical" evidence="1">
    <location>
        <begin position="54"/>
        <end position="73"/>
    </location>
</feature>
<feature type="transmembrane region" description="Helical" evidence="1">
    <location>
        <begin position="6"/>
        <end position="27"/>
    </location>
</feature>
<dbReference type="PIRSF" id="PIRSF015875">
    <property type="entry name" value="UCP015875"/>
    <property type="match status" value="1"/>
</dbReference>
<keyword evidence="1" id="KW-0812">Transmembrane</keyword>
<dbReference type="AlphaFoldDB" id="A0A4P7PG71"/>
<sequence length="146" mass="16408">MMYGVLLVTHLLAAIAFIGTLFFEVFIWHAARRPLAQGVKDAADSAIAKRSRQVLHGVVLVLYSAGIALAWQHRGALSQPLNNSFGLLLSLKILLALSIIGHYLWLAYWLKRGRLTPGRASWLRRSILGHMLLIVVLAKAMFYWQF</sequence>